<dbReference type="Proteomes" id="UP000236569">
    <property type="component" value="Unassembled WGS sequence"/>
</dbReference>
<accession>A0A2I9DMX2</accession>
<gene>
    <name evidence="2" type="ORF">DAERI_190061</name>
</gene>
<keyword evidence="3" id="KW-1185">Reference proteome</keyword>
<evidence type="ECO:0000313" key="2">
    <source>
        <dbReference type="EMBL" id="GBF07928.1"/>
    </source>
</evidence>
<dbReference type="PROSITE" id="PS50164">
    <property type="entry name" value="GIY_YIG"/>
    <property type="match status" value="1"/>
</dbReference>
<evidence type="ECO:0000259" key="1">
    <source>
        <dbReference type="PROSITE" id="PS50164"/>
    </source>
</evidence>
<dbReference type="AlphaFoldDB" id="A0A2I9DMX2"/>
<dbReference type="InterPro" id="IPR000305">
    <property type="entry name" value="GIY-YIG_endonuc"/>
</dbReference>
<protein>
    <recommendedName>
        <fullName evidence="1">GIY-YIG domain-containing protein</fullName>
    </recommendedName>
</protein>
<dbReference type="OrthoDB" id="767052at2"/>
<dbReference type="RefSeq" id="WP_133162088.1">
    <property type="nucleotide sequence ID" value="NZ_BFAG01000019.1"/>
</dbReference>
<name>A0A2I9DMX2_9DEIO</name>
<comment type="caution">
    <text evidence="2">The sequence shown here is derived from an EMBL/GenBank/DDBJ whole genome shotgun (WGS) entry which is preliminary data.</text>
</comment>
<organism evidence="2 3">
    <name type="scientific">Deinococcus aerius</name>
    <dbReference type="NCBI Taxonomy" id="200253"/>
    <lineage>
        <taxon>Bacteria</taxon>
        <taxon>Thermotogati</taxon>
        <taxon>Deinococcota</taxon>
        <taxon>Deinococci</taxon>
        <taxon>Deinococcales</taxon>
        <taxon>Deinococcaceae</taxon>
        <taxon>Deinococcus</taxon>
    </lineage>
</organism>
<dbReference type="InterPro" id="IPR053748">
    <property type="entry name" value="Host_DNA_Degrad_Endo"/>
</dbReference>
<proteinExistence type="predicted"/>
<sequence>MTSNARERLSQLGFQLVGEWTLRHEKLVIPSGHDLLQAQGGVLYAFLDEDTLLYIGKSKNHLAMRLQRYRTPGKSLGSTNTELELAIRRRLLQGRRIFILAFQRTDTALYPGYVLDHAAGLEDSLIKQFSPPLNGKQRRGG</sequence>
<reference evidence="3" key="1">
    <citation type="submission" date="2018-01" db="EMBL/GenBank/DDBJ databases">
        <title>Draft Genome Sequence of the Radioresistant Bacterium Deinococcus aerius TR0125, Isolated from the Higher Atmosphere above Japan.</title>
        <authorList>
            <person name="Satoh K."/>
            <person name="Arai H."/>
            <person name="Sanzen T."/>
            <person name="Kawaguchi Y."/>
            <person name="Hayashi H."/>
            <person name="Yokobori S."/>
            <person name="Yamagishi A."/>
            <person name="Oono Y."/>
            <person name="Narumi I."/>
        </authorList>
    </citation>
    <scope>NUCLEOTIDE SEQUENCE [LARGE SCALE GENOMIC DNA]</scope>
    <source>
        <strain evidence="3">TR0125</strain>
    </source>
</reference>
<dbReference type="EMBL" id="BFAG01000019">
    <property type="protein sequence ID" value="GBF07928.1"/>
    <property type="molecule type" value="Genomic_DNA"/>
</dbReference>
<evidence type="ECO:0000313" key="3">
    <source>
        <dbReference type="Proteomes" id="UP000236569"/>
    </source>
</evidence>
<feature type="domain" description="GIY-YIG" evidence="1">
    <location>
        <begin position="39"/>
        <end position="135"/>
    </location>
</feature>
<dbReference type="Gene3D" id="3.40.1440.40">
    <property type="match status" value="1"/>
</dbReference>